<dbReference type="InterPro" id="IPR018186">
    <property type="entry name" value="TF_T-box_CS"/>
</dbReference>
<evidence type="ECO:0000313" key="8">
    <source>
        <dbReference type="EMBL" id="KAJ7320312.1"/>
    </source>
</evidence>
<keyword evidence="2" id="KW-0805">Transcription regulation</keyword>
<dbReference type="GO" id="GO:0045893">
    <property type="term" value="P:positive regulation of DNA-templated transcription"/>
    <property type="evidence" value="ECO:0007669"/>
    <property type="project" value="InterPro"/>
</dbReference>
<keyword evidence="5 6" id="KW-0539">Nucleus</keyword>
<evidence type="ECO:0000313" key="9">
    <source>
        <dbReference type="Proteomes" id="UP001142489"/>
    </source>
</evidence>
<dbReference type="PRINTS" id="PR00937">
    <property type="entry name" value="TBOX"/>
</dbReference>
<dbReference type="PANTHER" id="PTHR11267:SF114">
    <property type="entry name" value="T-BOX TRANSCRIPTION FACTOR TBX19"/>
    <property type="match status" value="1"/>
</dbReference>
<organism evidence="8 9">
    <name type="scientific">Phrynocephalus forsythii</name>
    <dbReference type="NCBI Taxonomy" id="171643"/>
    <lineage>
        <taxon>Eukaryota</taxon>
        <taxon>Metazoa</taxon>
        <taxon>Chordata</taxon>
        <taxon>Craniata</taxon>
        <taxon>Vertebrata</taxon>
        <taxon>Euteleostomi</taxon>
        <taxon>Lepidosauria</taxon>
        <taxon>Squamata</taxon>
        <taxon>Bifurcata</taxon>
        <taxon>Unidentata</taxon>
        <taxon>Episquamata</taxon>
        <taxon>Toxicofera</taxon>
        <taxon>Iguania</taxon>
        <taxon>Acrodonta</taxon>
        <taxon>Agamidae</taxon>
        <taxon>Agaminae</taxon>
        <taxon>Phrynocephalus</taxon>
    </lineage>
</organism>
<dbReference type="GO" id="GO:0001707">
    <property type="term" value="P:mesoderm formation"/>
    <property type="evidence" value="ECO:0007669"/>
    <property type="project" value="TreeGrafter"/>
</dbReference>
<dbReference type="GO" id="GO:0000981">
    <property type="term" value="F:DNA-binding transcription factor activity, RNA polymerase II-specific"/>
    <property type="evidence" value="ECO:0007669"/>
    <property type="project" value="TreeGrafter"/>
</dbReference>
<dbReference type="PROSITE" id="PS50252">
    <property type="entry name" value="TBOX_3"/>
    <property type="match status" value="1"/>
</dbReference>
<evidence type="ECO:0000256" key="1">
    <source>
        <dbReference type="ARBA" id="ARBA00004123"/>
    </source>
</evidence>
<dbReference type="InterPro" id="IPR001699">
    <property type="entry name" value="TF_T-box"/>
</dbReference>
<evidence type="ECO:0000259" key="7">
    <source>
        <dbReference type="PROSITE" id="PS50252"/>
    </source>
</evidence>
<protein>
    <recommendedName>
        <fullName evidence="7">T-box domain-containing protein</fullName>
    </recommendedName>
</protein>
<dbReference type="Pfam" id="PF00907">
    <property type="entry name" value="T-box"/>
    <property type="match status" value="1"/>
</dbReference>
<dbReference type="GO" id="GO:0003007">
    <property type="term" value="P:heart morphogenesis"/>
    <property type="evidence" value="ECO:0007669"/>
    <property type="project" value="TreeGrafter"/>
</dbReference>
<accession>A0A9Q0XPN7</accession>
<feature type="domain" description="T-box" evidence="7">
    <location>
        <begin position="43"/>
        <end position="229"/>
    </location>
</feature>
<sequence>MTDLGCKKPSDCTVSRLLNVVENELQAGRDKGDPTEKQLQVVLEDAALWQRFREVTNEMIVTKNGRRMFPVLKISVSGLDPNAMYSFLLDFAPTDSHRWKYVNGEWQAAGYTPLSSHLMLPSLCIICLRYYLAGPNGKTSLNLRKEWADIFVSVKFLRCTKWNAKSGIMLNSLHKYEPQVHIVRVGGPHRMVKNCSFPETQFIAVTAYQNEEITALKIKYNPFAKAFLDAKERNHQKDAPDLVSESQHMTYSHLGGWLISNPDAMCTAGSPSYQYSGSFPLAASHTHHGCEHYSALRGHRAVPYPASYMQRTHSPSGKSAPFNLINTTSNDLQVSPAHDGWTSVPSSHHPNLLPVPHNSGTPTPGPTHYPCLWTVSNNTIASVGSDHVTSSPPGTFLRSNIVLPPAASAAAASVSLPGTMATSMEAQLEGAFPRLTDSTWASVAPHSF</sequence>
<evidence type="ECO:0000256" key="5">
    <source>
        <dbReference type="ARBA" id="ARBA00023242"/>
    </source>
</evidence>
<keyword evidence="3 6" id="KW-0238">DNA-binding</keyword>
<dbReference type="GO" id="GO:0000978">
    <property type="term" value="F:RNA polymerase II cis-regulatory region sequence-specific DNA binding"/>
    <property type="evidence" value="ECO:0007669"/>
    <property type="project" value="InterPro"/>
</dbReference>
<keyword evidence="9" id="KW-1185">Reference proteome</keyword>
<dbReference type="PROSITE" id="PS01283">
    <property type="entry name" value="TBOX_1"/>
    <property type="match status" value="1"/>
</dbReference>
<dbReference type="InterPro" id="IPR046360">
    <property type="entry name" value="T-box_DNA-bd"/>
</dbReference>
<dbReference type="GO" id="GO:0001708">
    <property type="term" value="P:cell fate specification"/>
    <property type="evidence" value="ECO:0007669"/>
    <property type="project" value="TreeGrafter"/>
</dbReference>
<dbReference type="InterPro" id="IPR036960">
    <property type="entry name" value="T-box_sf"/>
</dbReference>
<evidence type="ECO:0000256" key="4">
    <source>
        <dbReference type="ARBA" id="ARBA00023163"/>
    </source>
</evidence>
<evidence type="ECO:0000256" key="2">
    <source>
        <dbReference type="ARBA" id="ARBA00023015"/>
    </source>
</evidence>
<dbReference type="GO" id="GO:0000785">
    <property type="term" value="C:chromatin"/>
    <property type="evidence" value="ECO:0007669"/>
    <property type="project" value="TreeGrafter"/>
</dbReference>
<dbReference type="GO" id="GO:0005634">
    <property type="term" value="C:nucleus"/>
    <property type="evidence" value="ECO:0007669"/>
    <property type="project" value="UniProtKB-SubCell"/>
</dbReference>
<dbReference type="Gene3D" id="2.60.40.820">
    <property type="entry name" value="Transcription factor, T-box"/>
    <property type="match status" value="1"/>
</dbReference>
<evidence type="ECO:0000256" key="6">
    <source>
        <dbReference type="PROSITE-ProRule" id="PRU00201"/>
    </source>
</evidence>
<dbReference type="InterPro" id="IPR008967">
    <property type="entry name" value="p53-like_TF_DNA-bd_sf"/>
</dbReference>
<comment type="subcellular location">
    <subcellularLocation>
        <location evidence="1 6">Nucleus</location>
    </subcellularLocation>
</comment>
<gene>
    <name evidence="8" type="ORF">JRQ81_019823</name>
</gene>
<dbReference type="PANTHER" id="PTHR11267">
    <property type="entry name" value="T-BOX PROTEIN-RELATED"/>
    <property type="match status" value="1"/>
</dbReference>
<dbReference type="SUPFAM" id="SSF49417">
    <property type="entry name" value="p53-like transcription factors"/>
    <property type="match status" value="1"/>
</dbReference>
<dbReference type="InterPro" id="IPR002070">
    <property type="entry name" value="TF_Brachyury"/>
</dbReference>
<dbReference type="EMBL" id="JAPFRF010000010">
    <property type="protein sequence ID" value="KAJ7320312.1"/>
    <property type="molecule type" value="Genomic_DNA"/>
</dbReference>
<dbReference type="Proteomes" id="UP001142489">
    <property type="component" value="Unassembled WGS sequence"/>
</dbReference>
<dbReference type="AlphaFoldDB" id="A0A9Q0XPN7"/>
<dbReference type="OrthoDB" id="7442607at2759"/>
<comment type="caution">
    <text evidence="6">Lacks conserved residue(s) required for the propagation of feature annotation.</text>
</comment>
<name>A0A9Q0XPN7_9SAUR</name>
<reference evidence="8" key="1">
    <citation type="journal article" date="2023" name="DNA Res.">
        <title>Chromosome-level genome assembly of Phrynocephalus forsythii using third-generation DNA sequencing and Hi-C analysis.</title>
        <authorList>
            <person name="Qi Y."/>
            <person name="Zhao W."/>
            <person name="Zhao Y."/>
            <person name="Niu C."/>
            <person name="Cao S."/>
            <person name="Zhang Y."/>
        </authorList>
    </citation>
    <scope>NUCLEOTIDE SEQUENCE</scope>
    <source>
        <tissue evidence="8">Muscle</tissue>
    </source>
</reference>
<keyword evidence="4" id="KW-0804">Transcription</keyword>
<comment type="caution">
    <text evidence="8">The sequence shown here is derived from an EMBL/GenBank/DDBJ whole genome shotgun (WGS) entry which is preliminary data.</text>
</comment>
<dbReference type="PRINTS" id="PR00938">
    <property type="entry name" value="BRACHYURY"/>
</dbReference>
<dbReference type="SMART" id="SM00425">
    <property type="entry name" value="TBOX"/>
    <property type="match status" value="1"/>
</dbReference>
<evidence type="ECO:0000256" key="3">
    <source>
        <dbReference type="ARBA" id="ARBA00023125"/>
    </source>
</evidence>
<proteinExistence type="predicted"/>